<name>A0AAV3PR22_LITER</name>
<dbReference type="AlphaFoldDB" id="A0AAV3PR22"/>
<dbReference type="Proteomes" id="UP001454036">
    <property type="component" value="Unassembled WGS sequence"/>
</dbReference>
<dbReference type="Pfam" id="PF13966">
    <property type="entry name" value="zf-RVT"/>
    <property type="match status" value="1"/>
</dbReference>
<keyword evidence="3" id="KW-1185">Reference proteome</keyword>
<evidence type="ECO:0000313" key="2">
    <source>
        <dbReference type="EMBL" id="GAA0154165.1"/>
    </source>
</evidence>
<dbReference type="EMBL" id="BAABME010002333">
    <property type="protein sequence ID" value="GAA0154165.1"/>
    <property type="molecule type" value="Genomic_DNA"/>
</dbReference>
<accession>A0AAV3PR22</accession>
<comment type="caution">
    <text evidence="2">The sequence shown here is derived from an EMBL/GenBank/DDBJ whole genome shotgun (WGS) entry which is preliminary data.</text>
</comment>
<evidence type="ECO:0000259" key="1">
    <source>
        <dbReference type="Pfam" id="PF13966"/>
    </source>
</evidence>
<reference evidence="2 3" key="1">
    <citation type="submission" date="2024-01" db="EMBL/GenBank/DDBJ databases">
        <title>The complete chloroplast genome sequence of Lithospermum erythrorhizon: insights into the phylogenetic relationship among Boraginaceae species and the maternal lineages of purple gromwells.</title>
        <authorList>
            <person name="Okada T."/>
            <person name="Watanabe K."/>
        </authorList>
    </citation>
    <scope>NUCLEOTIDE SEQUENCE [LARGE SCALE GENOMIC DNA]</scope>
</reference>
<gene>
    <name evidence="2" type="ORF">LIER_12228</name>
</gene>
<protein>
    <recommendedName>
        <fullName evidence="1">Reverse transcriptase zinc-binding domain-containing protein</fullName>
    </recommendedName>
</protein>
<evidence type="ECO:0000313" key="3">
    <source>
        <dbReference type="Proteomes" id="UP001454036"/>
    </source>
</evidence>
<dbReference type="InterPro" id="IPR026960">
    <property type="entry name" value="RVT-Znf"/>
</dbReference>
<feature type="domain" description="Reverse transcriptase zinc-binding" evidence="1">
    <location>
        <begin position="5"/>
        <end position="48"/>
    </location>
</feature>
<sequence length="91" mass="10226">METALEALPTSGNMVRRGMEVNDFCKLCGQEGETEIHLFKSCPFSVEVYRLLEVPPFPQEFTDCIDMVEWASCEWLAASLLHGVENGVNVE</sequence>
<organism evidence="2 3">
    <name type="scientific">Lithospermum erythrorhizon</name>
    <name type="common">Purple gromwell</name>
    <name type="synonym">Lithospermum officinale var. erythrorhizon</name>
    <dbReference type="NCBI Taxonomy" id="34254"/>
    <lineage>
        <taxon>Eukaryota</taxon>
        <taxon>Viridiplantae</taxon>
        <taxon>Streptophyta</taxon>
        <taxon>Embryophyta</taxon>
        <taxon>Tracheophyta</taxon>
        <taxon>Spermatophyta</taxon>
        <taxon>Magnoliopsida</taxon>
        <taxon>eudicotyledons</taxon>
        <taxon>Gunneridae</taxon>
        <taxon>Pentapetalae</taxon>
        <taxon>asterids</taxon>
        <taxon>lamiids</taxon>
        <taxon>Boraginales</taxon>
        <taxon>Boraginaceae</taxon>
        <taxon>Boraginoideae</taxon>
        <taxon>Lithospermeae</taxon>
        <taxon>Lithospermum</taxon>
    </lineage>
</organism>
<proteinExistence type="predicted"/>